<evidence type="ECO:0000256" key="2">
    <source>
        <dbReference type="ARBA" id="ARBA00011881"/>
    </source>
</evidence>
<comment type="subunit">
    <text evidence="2 4">Homotetramer.</text>
</comment>
<evidence type="ECO:0000256" key="1">
    <source>
        <dbReference type="ARBA" id="ARBA00010947"/>
    </source>
</evidence>
<feature type="binding site" evidence="4">
    <location>
        <begin position="229"/>
        <end position="230"/>
    </location>
    <ligand>
        <name>substrate</name>
    </ligand>
</feature>
<feature type="binding site" evidence="4">
    <location>
        <begin position="345"/>
        <end position="346"/>
    </location>
    <ligand>
        <name>substrate</name>
    </ligand>
</feature>
<evidence type="ECO:0000313" key="5">
    <source>
        <dbReference type="EMBL" id="VDS02905.1"/>
    </source>
</evidence>
<evidence type="ECO:0000313" key="6">
    <source>
        <dbReference type="Proteomes" id="UP000268844"/>
    </source>
</evidence>
<feature type="region of interest" description="RU C" evidence="4">
    <location>
        <begin position="252"/>
        <end position="374"/>
    </location>
</feature>
<keyword evidence="3 4" id="KW-0378">Hydrolase</keyword>
<feature type="binding site" evidence="4">
    <location>
        <position position="356"/>
    </location>
    <ligand>
        <name>Mg(2+)</name>
        <dbReference type="ChEBI" id="CHEBI:18420"/>
        <note>structural</note>
    </ligand>
</feature>
<keyword evidence="4" id="KW-0460">Magnesium</keyword>
<comment type="caution">
    <text evidence="4">Lacks conserved residue(s) required for the propagation of feature annotation.</text>
</comment>
<reference evidence="5 6" key="1">
    <citation type="submission" date="2018-12" db="EMBL/GenBank/DDBJ databases">
        <authorList>
            <person name="Criscuolo A."/>
        </authorList>
    </citation>
    <scope>NUCLEOTIDE SEQUENCE [LARGE SCALE GENOMIC DNA]</scope>
    <source>
        <strain evidence="5">ACIP1116281</strain>
    </source>
</reference>
<evidence type="ECO:0000256" key="3">
    <source>
        <dbReference type="ARBA" id="ARBA00022801"/>
    </source>
</evidence>
<feature type="binding site" evidence="4">
    <location>
        <position position="51"/>
    </location>
    <ligand>
        <name>substrate</name>
    </ligand>
</feature>
<dbReference type="InterPro" id="IPR043008">
    <property type="entry name" value="AtzD/Barbiturase_RUA"/>
</dbReference>
<feature type="binding site" evidence="4">
    <location>
        <position position="191"/>
    </location>
    <ligand>
        <name>substrate</name>
    </ligand>
</feature>
<keyword evidence="6" id="KW-1185">Reference proteome</keyword>
<accession>A0A3S4CAP2</accession>
<dbReference type="GO" id="GO:0046872">
    <property type="term" value="F:metal ion binding"/>
    <property type="evidence" value="ECO:0007669"/>
    <property type="project" value="UniProtKB-UniRule"/>
</dbReference>
<feature type="binding site" evidence="4">
    <location>
        <position position="299"/>
    </location>
    <ligand>
        <name>Mg(2+)</name>
        <dbReference type="ChEBI" id="CHEBI:18420"/>
        <note>structural</note>
    </ligand>
</feature>
<dbReference type="Proteomes" id="UP000268844">
    <property type="component" value="Unassembled WGS sequence"/>
</dbReference>
<feature type="binding site" evidence="4">
    <location>
        <begin position="82"/>
        <end position="83"/>
    </location>
    <ligand>
        <name>substrate</name>
    </ligand>
</feature>
<feature type="binding site" evidence="4">
    <location>
        <position position="352"/>
    </location>
    <ligand>
        <name>Mg(2+)</name>
        <dbReference type="ChEBI" id="CHEBI:18420"/>
        <note>structural</note>
    </ligand>
</feature>
<feature type="binding site" evidence="4">
    <location>
        <position position="351"/>
    </location>
    <ligand>
        <name>Mg(2+)</name>
        <dbReference type="ChEBI" id="CHEBI:18420"/>
        <note>structural</note>
    </ligand>
</feature>
<sequence>MRAEIHRLSMAHPGDVSALASLLQSRAVHARSICAIIGKTEGNGGVNDFTRGYFTDRLMTLLERYLNEPATMLAKRIPCVLSGGTEGVLSPHYTVLCRVDADGPGSIPALAIGTAFSEPTEHALIGTKAHAQSIAAAVRAAVADAGIEAMDDVHFVQVKTPCLTSARLAALQATGVPLKASSAGQSMARARAAGAMGVAVGLGEMNLDAINDDMMLGDFAAYCSRASISSGVEVDCNEVVVLGNSRRWTGPLTVAHRPMQDAIDLDAIHDVLGDLGLPPSRQVGALHRDRIRCVLVKAEPDRRGAIRGQRHTMLNDIDIDPQRHIRGAVGGLVAGVIGDTRIFVSGGAEHQGPDGGGLIAVIAERAAQQELTGE</sequence>
<dbReference type="Gene3D" id="3.30.1330.180">
    <property type="entry name" value="Cyanuric acid hydrolase/Barbiturase, RU B"/>
    <property type="match status" value="1"/>
</dbReference>
<dbReference type="AlphaFoldDB" id="A0A3S4CAP2"/>
<dbReference type="InterPro" id="IPR043006">
    <property type="entry name" value="AtzD/Barbiturase_RUB"/>
</dbReference>
<feature type="binding site" evidence="4">
    <location>
        <position position="353"/>
    </location>
    <ligand>
        <name>Mg(2+)</name>
        <dbReference type="ChEBI" id="CHEBI:18420"/>
        <note>structural</note>
    </ligand>
</feature>
<feature type="region of interest" description="RU A" evidence="4">
    <location>
        <begin position="1"/>
        <end position="102"/>
    </location>
</feature>
<name>A0A3S4CAP2_9HYPH</name>
<dbReference type="Gene3D" id="3.30.1330.160">
    <property type="entry name" value="Cyanuric acid hydrolase/Barbituras, RU C"/>
    <property type="match status" value="1"/>
</dbReference>
<dbReference type="InterPro" id="IPR043007">
    <property type="entry name" value="AtzD/Barbiturase_RUC"/>
</dbReference>
<dbReference type="Gene3D" id="3.30.1330.170">
    <property type="entry name" value="Cyanuric acid hydrolase/Barbiturase, RU A"/>
    <property type="match status" value="1"/>
</dbReference>
<dbReference type="RefSeq" id="WP_223214050.1">
    <property type="nucleotide sequence ID" value="NZ_JBHTMH010000006.1"/>
</dbReference>
<dbReference type="NCBIfam" id="TIGR02714">
    <property type="entry name" value="amido_AtzD_TrzD"/>
    <property type="match status" value="1"/>
</dbReference>
<dbReference type="EMBL" id="UZWD01000004">
    <property type="protein sequence ID" value="VDS02905.1"/>
    <property type="molecule type" value="Genomic_DNA"/>
</dbReference>
<dbReference type="EC" id="3.5.2.-" evidence="4"/>
<dbReference type="Pfam" id="PF09663">
    <property type="entry name" value="Amido_AtzD_TrzD"/>
    <property type="match status" value="1"/>
</dbReference>
<dbReference type="HAMAP" id="MF_01989">
    <property type="entry name" value="Cyc_amidohydrol"/>
    <property type="match status" value="1"/>
</dbReference>
<feature type="active site" evidence="4">
    <location>
        <position position="159"/>
    </location>
</feature>
<feature type="binding site" evidence="4">
    <location>
        <position position="326"/>
    </location>
    <ligand>
        <name>substrate</name>
    </ligand>
</feature>
<protein>
    <recommendedName>
        <fullName evidence="4">Cyclic amide hydrolase</fullName>
        <shortName evidence="4">CyAH</shortName>
        <ecNumber evidence="4">3.5.2.-</ecNumber>
    </recommendedName>
    <alternativeName>
        <fullName evidence="4">Ring-opening amidohydrolase</fullName>
    </alternativeName>
</protein>
<comment type="function">
    <text evidence="4">Cyclic amide hydrolase of unknown substrate specificity. Catalyzes the hydrolytic ring-opening of a cyclic amide. Does not act on cyanuric acid nor barbituric acid.</text>
</comment>
<feature type="binding site" evidence="4">
    <location>
        <position position="348"/>
    </location>
    <ligand>
        <name>Mg(2+)</name>
        <dbReference type="ChEBI" id="CHEBI:18420"/>
        <note>structural</note>
    </ligand>
</feature>
<dbReference type="GO" id="GO:0016812">
    <property type="term" value="F:hydrolase activity, acting on carbon-nitrogen (but not peptide) bonds, in cyclic amides"/>
    <property type="evidence" value="ECO:0007669"/>
    <property type="project" value="UniProtKB-UniRule"/>
</dbReference>
<keyword evidence="4" id="KW-0479">Metal-binding</keyword>
<organism evidence="5 6">
    <name type="scientific">Devosia equisanguinis</name>
    <dbReference type="NCBI Taxonomy" id="2490941"/>
    <lineage>
        <taxon>Bacteria</taxon>
        <taxon>Pseudomonadati</taxon>
        <taxon>Pseudomonadota</taxon>
        <taxon>Alphaproteobacteria</taxon>
        <taxon>Hyphomicrobiales</taxon>
        <taxon>Devosiaceae</taxon>
        <taxon>Devosia</taxon>
    </lineage>
</organism>
<comment type="domain">
    <text evidence="4">The monomer structure is formed from three repeating units (RUs) that share the same structure as one another. The monomer and the active site possess nearly threefold rotational symmetry, to the extent that the active site possesses three potential Ser-Lys catalytic dyads, but one of the 3 active site surfaces varies in composition suggesting it is involved in confering substrate specificity.</text>
</comment>
<comment type="similarity">
    <text evidence="1 4">Belongs to the cyclic amide hydrolase (CyAH) family.</text>
</comment>
<proteinExistence type="inferred from homology"/>
<dbReference type="InterPro" id="IPR014086">
    <property type="entry name" value="AtzD/Barbiturase"/>
</dbReference>
<feature type="active site" description="Nucleophile" evidence="4">
    <location>
        <position position="229"/>
    </location>
</feature>
<gene>
    <name evidence="5" type="primary">trzD_1</name>
    <name evidence="5" type="ORF">DEVEQU_00024</name>
</gene>
<evidence type="ECO:0000256" key="4">
    <source>
        <dbReference type="HAMAP-Rule" id="MF_01989"/>
    </source>
</evidence>